<dbReference type="InterPro" id="IPR002559">
    <property type="entry name" value="Transposase_11"/>
</dbReference>
<dbReference type="PANTHER" id="PTHR30298:SF0">
    <property type="entry name" value="PROTEIN YBFL-RELATED"/>
    <property type="match status" value="1"/>
</dbReference>
<name>A0AAN1MJI5_9BURK</name>
<evidence type="ECO:0000259" key="1">
    <source>
        <dbReference type="Pfam" id="PF01609"/>
    </source>
</evidence>
<dbReference type="InterPro" id="IPR047647">
    <property type="entry name" value="ISAs1_transpos"/>
</dbReference>
<dbReference type="GO" id="GO:0003677">
    <property type="term" value="F:DNA binding"/>
    <property type="evidence" value="ECO:0007669"/>
    <property type="project" value="InterPro"/>
</dbReference>
<evidence type="ECO:0000313" key="3">
    <source>
        <dbReference type="EMBL" id="AUT69401.1"/>
    </source>
</evidence>
<feature type="domain" description="Transposase IS4-like" evidence="1">
    <location>
        <begin position="103"/>
        <end position="341"/>
    </location>
</feature>
<accession>A0AAN1MJI5</accession>
<dbReference type="EMBL" id="CP026105">
    <property type="protein sequence ID" value="AUT69401.1"/>
    <property type="molecule type" value="Genomic_DNA"/>
</dbReference>
<protein>
    <submittedName>
        <fullName evidence="3">ISAs1 family transposase</fullName>
    </submittedName>
</protein>
<gene>
    <name evidence="3" type="ORF">C2L64_14740</name>
</gene>
<dbReference type="KEGG" id="phs:C2L64_14740"/>
<evidence type="ECO:0000259" key="2">
    <source>
        <dbReference type="Pfam" id="PF13808"/>
    </source>
</evidence>
<dbReference type="AlphaFoldDB" id="A0AAN1MJI5"/>
<sequence>MSPGKHLISLLSAIEDPRVVGRTWHKLIDILSIALFSVLAGAQGWDEMEEWGIANEARLRQYLELPHGIPGHDTIRRIFEVLDPKQLDACLLNWVGQVCPDLHSVIAIDGKSVRGSGSHAKGVRALHSVTAYASLSGLVLAQQRCEEKSNEITAIEALLPVLSLKGSLVTIDAIGTQVAIAQEITERGGDYLLVAKDNQPSLAQAVEDYMRIGKAHDWAHMNPSIFETLDKGHGRLETRHCVAVAAPDYLSELHRWPKLKSLVRIERTRDIAGQVSSQTQYLISSAAPDARYLLEASRMHWAIENGLHHCLDVTFREDASTVRLRNATANFATLRRITLNLLRMRPESGKKKRSVAARRKVAGWNPDYLFELLQLTTLQRI</sequence>
<dbReference type="GO" id="GO:0004803">
    <property type="term" value="F:transposase activity"/>
    <property type="evidence" value="ECO:0007669"/>
    <property type="project" value="InterPro"/>
</dbReference>
<dbReference type="PANTHER" id="PTHR30298">
    <property type="entry name" value="H REPEAT-ASSOCIATED PREDICTED TRANSPOSASE"/>
    <property type="match status" value="1"/>
</dbReference>
<dbReference type="GO" id="GO:0006313">
    <property type="term" value="P:DNA transposition"/>
    <property type="evidence" value="ECO:0007669"/>
    <property type="project" value="InterPro"/>
</dbReference>
<evidence type="ECO:0000313" key="4">
    <source>
        <dbReference type="Proteomes" id="UP000236649"/>
    </source>
</evidence>
<dbReference type="Pfam" id="PF13808">
    <property type="entry name" value="DDE_Tnp_1_assoc"/>
    <property type="match status" value="1"/>
</dbReference>
<dbReference type="InterPro" id="IPR051698">
    <property type="entry name" value="Transposase_11-like"/>
</dbReference>
<reference evidence="3 4" key="1">
    <citation type="submission" date="2018-01" db="EMBL/GenBank/DDBJ databases">
        <title>Species boundaries and ecological features among Paraburkholderia terrae DSMZ17804T, P. hospita DSMZ17164T and P. caribensis DSMZ13236T.</title>
        <authorList>
            <person name="Pratama A.A."/>
        </authorList>
    </citation>
    <scope>NUCLEOTIDE SEQUENCE [LARGE SCALE GENOMIC DNA]</scope>
    <source>
        <strain evidence="3 4">DSM 17164</strain>
    </source>
</reference>
<feature type="domain" description="H repeat-associated protein N-terminal" evidence="2">
    <location>
        <begin position="10"/>
        <end position="95"/>
    </location>
</feature>
<organism evidence="3 4">
    <name type="scientific">Paraburkholderia hospita</name>
    <dbReference type="NCBI Taxonomy" id="169430"/>
    <lineage>
        <taxon>Bacteria</taxon>
        <taxon>Pseudomonadati</taxon>
        <taxon>Pseudomonadota</taxon>
        <taxon>Betaproteobacteria</taxon>
        <taxon>Burkholderiales</taxon>
        <taxon>Burkholderiaceae</taxon>
        <taxon>Paraburkholderia</taxon>
    </lineage>
</organism>
<dbReference type="NCBIfam" id="NF033564">
    <property type="entry name" value="transpos_ISAs1"/>
    <property type="match status" value="1"/>
</dbReference>
<dbReference type="Proteomes" id="UP000236649">
    <property type="component" value="Chromosome 1"/>
</dbReference>
<dbReference type="Pfam" id="PF01609">
    <property type="entry name" value="DDE_Tnp_1"/>
    <property type="match status" value="1"/>
</dbReference>
<proteinExistence type="predicted"/>
<dbReference type="InterPro" id="IPR032806">
    <property type="entry name" value="YbfD_N"/>
</dbReference>